<evidence type="ECO:0000313" key="7">
    <source>
        <dbReference type="EMBL" id="MBB5758426.1"/>
    </source>
</evidence>
<comment type="caution">
    <text evidence="7">The sequence shown here is derived from an EMBL/GenBank/DDBJ whole genome shotgun (WGS) entry which is preliminary data.</text>
</comment>
<dbReference type="InterPro" id="IPR003594">
    <property type="entry name" value="HATPase_dom"/>
</dbReference>
<evidence type="ECO:0000256" key="3">
    <source>
        <dbReference type="ARBA" id="ARBA00022553"/>
    </source>
</evidence>
<dbReference type="InterPro" id="IPR036097">
    <property type="entry name" value="HisK_dim/P_sf"/>
</dbReference>
<dbReference type="Pfam" id="PF00072">
    <property type="entry name" value="Response_reg"/>
    <property type="match status" value="1"/>
</dbReference>
<dbReference type="InterPro" id="IPR004358">
    <property type="entry name" value="Sig_transdc_His_kin-like_C"/>
</dbReference>
<dbReference type="EMBL" id="JACHOP010000013">
    <property type="protein sequence ID" value="MBB5758426.1"/>
    <property type="molecule type" value="Genomic_DNA"/>
</dbReference>
<dbReference type="Pfam" id="PF00512">
    <property type="entry name" value="HisKA"/>
    <property type="match status" value="1"/>
</dbReference>
<dbReference type="Gene3D" id="3.40.50.2300">
    <property type="match status" value="1"/>
</dbReference>
<feature type="domain" description="Response regulatory" evidence="6">
    <location>
        <begin position="246"/>
        <end position="359"/>
    </location>
</feature>
<dbReference type="InterPro" id="IPR003661">
    <property type="entry name" value="HisK_dim/P_dom"/>
</dbReference>
<dbReference type="SMART" id="SM00448">
    <property type="entry name" value="REC"/>
    <property type="match status" value="1"/>
</dbReference>
<dbReference type="Pfam" id="PF02518">
    <property type="entry name" value="HATPase_c"/>
    <property type="match status" value="1"/>
</dbReference>
<comment type="catalytic activity">
    <reaction evidence="1">
        <text>ATP + protein L-histidine = ADP + protein N-phospho-L-histidine.</text>
        <dbReference type="EC" id="2.7.13.3"/>
    </reaction>
</comment>
<accession>A0A840ZLF4</accession>
<gene>
    <name evidence="7" type="ORF">HNR00_003146</name>
</gene>
<sequence length="365" mass="38554">MAHDFNNLLTIIRSSVDFLRRPDLAEARKARYLDAVSDTVDRAAKLTGQLLSFARRQTLKAEAFDLVAVLRGVAGMLDTVTGARIRVVTELPDAPCFVRADRSQFETALVNMSVNARDAMDGEGTLTLRLACGVGKPAIRGHGPAPGPFAAVFMTDTGSGIPPEVVGRIFEPFFTTKDIGKGTGLGLSQVFGFAKQSGGDVDVASAPGRGSTFTLYLPEAAPAEREEPPAEPAEAAEAAAGGAGRRVLVVEDNVEVGRFATQILEDLGYETTWAANAEVALAHLGTDGAGFDAVFSDVVMPGINGVELAREIRRRFPGLPVVLASGYSHVLAQEGGHGFELLQKPYSAGQLSHILQRVTRGRGGP</sequence>
<dbReference type="SMART" id="SM00388">
    <property type="entry name" value="HisKA"/>
    <property type="match status" value="1"/>
</dbReference>
<evidence type="ECO:0000259" key="5">
    <source>
        <dbReference type="PROSITE" id="PS50109"/>
    </source>
</evidence>
<dbReference type="Gene3D" id="1.10.287.130">
    <property type="match status" value="1"/>
</dbReference>
<dbReference type="PANTHER" id="PTHR43065">
    <property type="entry name" value="SENSOR HISTIDINE KINASE"/>
    <property type="match status" value="1"/>
</dbReference>
<evidence type="ECO:0000256" key="1">
    <source>
        <dbReference type="ARBA" id="ARBA00000085"/>
    </source>
</evidence>
<dbReference type="PANTHER" id="PTHR43065:SF49">
    <property type="entry name" value="HISTIDINE KINASE"/>
    <property type="match status" value="1"/>
</dbReference>
<dbReference type="AlphaFoldDB" id="A0A840ZLF4"/>
<dbReference type="SUPFAM" id="SSF55874">
    <property type="entry name" value="ATPase domain of HSP90 chaperone/DNA topoisomerase II/histidine kinase"/>
    <property type="match status" value="1"/>
</dbReference>
<organism evidence="7 8">
    <name type="scientific">Methylorubrum rhodinum</name>
    <dbReference type="NCBI Taxonomy" id="29428"/>
    <lineage>
        <taxon>Bacteria</taxon>
        <taxon>Pseudomonadati</taxon>
        <taxon>Pseudomonadota</taxon>
        <taxon>Alphaproteobacteria</taxon>
        <taxon>Hyphomicrobiales</taxon>
        <taxon>Methylobacteriaceae</taxon>
        <taxon>Methylorubrum</taxon>
    </lineage>
</organism>
<dbReference type="InterPro" id="IPR005467">
    <property type="entry name" value="His_kinase_dom"/>
</dbReference>
<evidence type="ECO:0000256" key="2">
    <source>
        <dbReference type="ARBA" id="ARBA00012438"/>
    </source>
</evidence>
<dbReference type="InterPro" id="IPR001789">
    <property type="entry name" value="Sig_transdc_resp-reg_receiver"/>
</dbReference>
<dbReference type="InterPro" id="IPR011006">
    <property type="entry name" value="CheY-like_superfamily"/>
</dbReference>
<dbReference type="GO" id="GO:0000155">
    <property type="term" value="F:phosphorelay sensor kinase activity"/>
    <property type="evidence" value="ECO:0007669"/>
    <property type="project" value="InterPro"/>
</dbReference>
<dbReference type="EC" id="2.7.13.3" evidence="2"/>
<protein>
    <recommendedName>
        <fullName evidence="2">histidine kinase</fullName>
        <ecNumber evidence="2">2.7.13.3</ecNumber>
    </recommendedName>
</protein>
<evidence type="ECO:0000259" key="6">
    <source>
        <dbReference type="PROSITE" id="PS50110"/>
    </source>
</evidence>
<proteinExistence type="predicted"/>
<dbReference type="SUPFAM" id="SSF47384">
    <property type="entry name" value="Homodimeric domain of signal transducing histidine kinase"/>
    <property type="match status" value="1"/>
</dbReference>
<dbReference type="CDD" id="cd00082">
    <property type="entry name" value="HisKA"/>
    <property type="match status" value="1"/>
</dbReference>
<evidence type="ECO:0000313" key="8">
    <source>
        <dbReference type="Proteomes" id="UP000583454"/>
    </source>
</evidence>
<dbReference type="SUPFAM" id="SSF52172">
    <property type="entry name" value="CheY-like"/>
    <property type="match status" value="1"/>
</dbReference>
<dbReference type="PROSITE" id="PS50109">
    <property type="entry name" value="HIS_KIN"/>
    <property type="match status" value="1"/>
</dbReference>
<dbReference type="Proteomes" id="UP000583454">
    <property type="component" value="Unassembled WGS sequence"/>
</dbReference>
<dbReference type="InterPro" id="IPR036890">
    <property type="entry name" value="HATPase_C_sf"/>
</dbReference>
<feature type="modified residue" description="4-aspartylphosphate" evidence="4">
    <location>
        <position position="297"/>
    </location>
</feature>
<name>A0A840ZLF4_9HYPH</name>
<dbReference type="PRINTS" id="PR00344">
    <property type="entry name" value="BCTRLSENSOR"/>
</dbReference>
<reference evidence="7 8" key="1">
    <citation type="submission" date="2020-08" db="EMBL/GenBank/DDBJ databases">
        <title>Genomic Encyclopedia of Type Strains, Phase IV (KMG-IV): sequencing the most valuable type-strain genomes for metagenomic binning, comparative biology and taxonomic classification.</title>
        <authorList>
            <person name="Goeker M."/>
        </authorList>
    </citation>
    <scope>NUCLEOTIDE SEQUENCE [LARGE SCALE GENOMIC DNA]</scope>
    <source>
        <strain evidence="7 8">DSM 2163</strain>
    </source>
</reference>
<dbReference type="SMART" id="SM00387">
    <property type="entry name" value="HATPase_c"/>
    <property type="match status" value="1"/>
</dbReference>
<keyword evidence="8" id="KW-1185">Reference proteome</keyword>
<keyword evidence="3 4" id="KW-0597">Phosphoprotein</keyword>
<dbReference type="PROSITE" id="PS50110">
    <property type="entry name" value="RESPONSE_REGULATORY"/>
    <property type="match status" value="1"/>
</dbReference>
<dbReference type="Gene3D" id="3.30.565.10">
    <property type="entry name" value="Histidine kinase-like ATPase, C-terminal domain"/>
    <property type="match status" value="1"/>
</dbReference>
<feature type="domain" description="Histidine kinase" evidence="5">
    <location>
        <begin position="1"/>
        <end position="221"/>
    </location>
</feature>
<evidence type="ECO:0000256" key="4">
    <source>
        <dbReference type="PROSITE-ProRule" id="PRU00169"/>
    </source>
</evidence>